<feature type="region of interest" description="Disordered" evidence="3">
    <location>
        <begin position="1"/>
        <end position="27"/>
    </location>
</feature>
<dbReference type="InterPro" id="IPR050836">
    <property type="entry name" value="SDS22/Internalin_LRR"/>
</dbReference>
<dbReference type="SMART" id="SM00365">
    <property type="entry name" value="LRR_SD22"/>
    <property type="match status" value="3"/>
</dbReference>
<gene>
    <name evidence="4" type="ORF">MELIAE_LOCUS5156</name>
</gene>
<evidence type="ECO:0000313" key="4">
    <source>
        <dbReference type="EMBL" id="CAH0553051.1"/>
    </source>
</evidence>
<dbReference type="Pfam" id="PF12799">
    <property type="entry name" value="LRR_4"/>
    <property type="match status" value="1"/>
</dbReference>
<dbReference type="Gene3D" id="3.80.10.10">
    <property type="entry name" value="Ribonuclease Inhibitor"/>
    <property type="match status" value="2"/>
</dbReference>
<reference evidence="4" key="1">
    <citation type="submission" date="2021-12" db="EMBL/GenBank/DDBJ databases">
        <authorList>
            <person name="King R."/>
        </authorList>
    </citation>
    <scope>NUCLEOTIDE SEQUENCE</scope>
</reference>
<dbReference type="OrthoDB" id="271226at2759"/>
<dbReference type="EMBL" id="OV121134">
    <property type="protein sequence ID" value="CAH0553051.1"/>
    <property type="molecule type" value="Genomic_DNA"/>
</dbReference>
<evidence type="ECO:0000256" key="3">
    <source>
        <dbReference type="SAM" id="MobiDB-lite"/>
    </source>
</evidence>
<dbReference type="SUPFAM" id="SSF52058">
    <property type="entry name" value="L domain-like"/>
    <property type="match status" value="1"/>
</dbReference>
<protein>
    <submittedName>
        <fullName evidence="4">Uncharacterized protein</fullName>
    </submittedName>
</protein>
<dbReference type="PANTHER" id="PTHR46652">
    <property type="entry name" value="LEUCINE-RICH REPEAT AND IQ DOMAIN-CONTAINING PROTEIN 1-RELATED"/>
    <property type="match status" value="1"/>
</dbReference>
<evidence type="ECO:0000313" key="5">
    <source>
        <dbReference type="Proteomes" id="UP001154078"/>
    </source>
</evidence>
<feature type="region of interest" description="Disordered" evidence="3">
    <location>
        <begin position="285"/>
        <end position="310"/>
    </location>
</feature>
<keyword evidence="5" id="KW-1185">Reference proteome</keyword>
<feature type="compositionally biased region" description="Acidic residues" evidence="3">
    <location>
        <begin position="296"/>
        <end position="309"/>
    </location>
</feature>
<name>A0A9P0FEG4_BRAAE</name>
<proteinExistence type="predicted"/>
<evidence type="ECO:0000256" key="2">
    <source>
        <dbReference type="ARBA" id="ARBA00022737"/>
    </source>
</evidence>
<dbReference type="InterPro" id="IPR032675">
    <property type="entry name" value="LRR_dom_sf"/>
</dbReference>
<dbReference type="InterPro" id="IPR001611">
    <property type="entry name" value="Leu-rich_rpt"/>
</dbReference>
<sequence>MSDILGEGEERPLKGEGSPPPDDTSPVTFLPEVVIKEKKLTFEEASKCLGVLGKDESGIRYAYLMINVSGKKLTDVSVILNFKHILFLDVSINYLTLESLQVLVDMPFVILIKAANNKIESAALGMMPYLQVLVLSKNQITETCDINQPLLDTLDLNHNLICTAQFDVERLEGLKILELRGNHLLDFAGNYPLKLEKLYMANNKITKINIDDLSKLKSLEVLHLRNNFIRKLDGFKTQSLNYLNYLNLRNNHINKMRQFRKLQYLKHLNTLIILGNPVWGEDELIKGEDKRGGGGGDDDDEDEAMGEEDEKVKIDPRRIALLVLLPELKRINKEFVTIDEQELALKVKKEKYEEIMDEENKGNATVAMDTSDYNTKELLQDQAYQPITTDPTTYLEKTTRNKRVPLPKTSKDNSYPGRNHLDVQNSMVFQKYINKKQS</sequence>
<dbReference type="PROSITE" id="PS51450">
    <property type="entry name" value="LRR"/>
    <property type="match status" value="3"/>
</dbReference>
<organism evidence="4 5">
    <name type="scientific">Brassicogethes aeneus</name>
    <name type="common">Rape pollen beetle</name>
    <name type="synonym">Meligethes aeneus</name>
    <dbReference type="NCBI Taxonomy" id="1431903"/>
    <lineage>
        <taxon>Eukaryota</taxon>
        <taxon>Metazoa</taxon>
        <taxon>Ecdysozoa</taxon>
        <taxon>Arthropoda</taxon>
        <taxon>Hexapoda</taxon>
        <taxon>Insecta</taxon>
        <taxon>Pterygota</taxon>
        <taxon>Neoptera</taxon>
        <taxon>Endopterygota</taxon>
        <taxon>Coleoptera</taxon>
        <taxon>Polyphaga</taxon>
        <taxon>Cucujiformia</taxon>
        <taxon>Nitidulidae</taxon>
        <taxon>Meligethinae</taxon>
        <taxon>Brassicogethes</taxon>
    </lineage>
</organism>
<accession>A0A9P0FEG4</accession>
<dbReference type="AlphaFoldDB" id="A0A9P0FEG4"/>
<keyword evidence="2" id="KW-0677">Repeat</keyword>
<feature type="region of interest" description="Disordered" evidence="3">
    <location>
        <begin position="399"/>
        <end position="420"/>
    </location>
</feature>
<dbReference type="PANTHER" id="PTHR46652:SF8">
    <property type="entry name" value="LEUCINE RICH REPEAT CONTAINING 23"/>
    <property type="match status" value="1"/>
</dbReference>
<dbReference type="Proteomes" id="UP001154078">
    <property type="component" value="Chromosome 3"/>
</dbReference>
<keyword evidence="1" id="KW-0433">Leucine-rich repeat</keyword>
<dbReference type="InterPro" id="IPR025875">
    <property type="entry name" value="Leu-rich_rpt_4"/>
</dbReference>
<evidence type="ECO:0000256" key="1">
    <source>
        <dbReference type="ARBA" id="ARBA00022614"/>
    </source>
</evidence>